<feature type="transmembrane region" description="Helical" evidence="1">
    <location>
        <begin position="15"/>
        <end position="35"/>
    </location>
</feature>
<protein>
    <recommendedName>
        <fullName evidence="3">Major facilitator superfamily (MFS) profile domain-containing protein</fullName>
    </recommendedName>
</protein>
<accession>A0AAU1TWQ7</accession>
<keyword evidence="1" id="KW-0812">Transmembrane</keyword>
<organism evidence="2">
    <name type="scientific">Streptomyces sp. NBC_00119</name>
    <dbReference type="NCBI Taxonomy" id="2975659"/>
    <lineage>
        <taxon>Bacteria</taxon>
        <taxon>Bacillati</taxon>
        <taxon>Actinomycetota</taxon>
        <taxon>Actinomycetes</taxon>
        <taxon>Kitasatosporales</taxon>
        <taxon>Streptomycetaceae</taxon>
        <taxon>Streptomyces</taxon>
    </lineage>
</organism>
<gene>
    <name evidence="2" type="ORF">OHU69_02950</name>
</gene>
<proteinExistence type="predicted"/>
<sequence>MLAALAVFAVVRSQLWLMFGIMGLLGLGNGIFSAAMPTPIRAGDRDSRKDLSITSRARLAIPSSLPRP</sequence>
<evidence type="ECO:0008006" key="3">
    <source>
        <dbReference type="Google" id="ProtNLM"/>
    </source>
</evidence>
<evidence type="ECO:0000313" key="2">
    <source>
        <dbReference type="EMBL" id="WTS10138.1"/>
    </source>
</evidence>
<evidence type="ECO:0000256" key="1">
    <source>
        <dbReference type="SAM" id="Phobius"/>
    </source>
</evidence>
<keyword evidence="1" id="KW-1133">Transmembrane helix</keyword>
<reference evidence="2" key="1">
    <citation type="submission" date="2022-10" db="EMBL/GenBank/DDBJ databases">
        <title>The complete genomes of actinobacterial strains from the NBC collection.</title>
        <authorList>
            <person name="Joergensen T.S."/>
            <person name="Alvarez Arevalo M."/>
            <person name="Sterndorff E.B."/>
            <person name="Faurdal D."/>
            <person name="Vuksanovic O."/>
            <person name="Mourched A.-S."/>
            <person name="Charusanti P."/>
            <person name="Shaw S."/>
            <person name="Blin K."/>
            <person name="Weber T."/>
        </authorList>
    </citation>
    <scope>NUCLEOTIDE SEQUENCE</scope>
    <source>
        <strain evidence="2">NBC_00119</strain>
    </source>
</reference>
<dbReference type="EMBL" id="CP108195">
    <property type="protein sequence ID" value="WTS10138.1"/>
    <property type="molecule type" value="Genomic_DNA"/>
</dbReference>
<dbReference type="AlphaFoldDB" id="A0AAU1TWQ7"/>
<keyword evidence="1" id="KW-0472">Membrane</keyword>
<name>A0AAU1TWQ7_9ACTN</name>